<dbReference type="Pfam" id="PF04082">
    <property type="entry name" value="Fungal_trans"/>
    <property type="match status" value="1"/>
</dbReference>
<organism evidence="6 7">
    <name type="scientific">Zasmidium cellare</name>
    <name type="common">Wine cellar mold</name>
    <name type="synonym">Racodium cellare</name>
    <dbReference type="NCBI Taxonomy" id="395010"/>
    <lineage>
        <taxon>Eukaryota</taxon>
        <taxon>Fungi</taxon>
        <taxon>Dikarya</taxon>
        <taxon>Ascomycota</taxon>
        <taxon>Pezizomycotina</taxon>
        <taxon>Dothideomycetes</taxon>
        <taxon>Dothideomycetidae</taxon>
        <taxon>Mycosphaerellales</taxon>
        <taxon>Mycosphaerellaceae</taxon>
        <taxon>Zasmidium</taxon>
    </lineage>
</organism>
<dbReference type="Proteomes" id="UP001305779">
    <property type="component" value="Unassembled WGS sequence"/>
</dbReference>
<dbReference type="PANTHER" id="PTHR31001">
    <property type="entry name" value="UNCHARACTERIZED TRANSCRIPTIONAL REGULATORY PROTEIN"/>
    <property type="match status" value="1"/>
</dbReference>
<dbReference type="SMART" id="SM00906">
    <property type="entry name" value="Fungal_trans"/>
    <property type="match status" value="1"/>
</dbReference>
<sequence length="928" mass="103601">MDSSWMYQPSNPAPGNTNDGQQRNSLDNNKAAATTSSAIQAATYRDSTSPDQHQQQQGATSKANLPRIRRRNRQITSCLECRRRKLKCDKQAPCSNCTRFRRDCLYLAPALDPQSQQKLADIKEKMGALEKGLEREVAAKNSKAHLGGSNVAKLSAEVKAEIAAAEVDEEEDEGEEDEDGLEPTPLAALDQVYEETVDDELMDLGVQNIAGLTHYVLEQMGKMRISERIGGWIRPKLVEELNDTLEDVKAGKSRHAQSPAIIDHRDLRPGAGPKLQASPKSYIGPGPDYIAPASSFFFPGTNMSTSLIDYLPSKNAADQLIAQYWHAVHYLARAVHRPTFEAQYTLFWGQIATGSEPVPAVQGIIFAAMFSAAVSMSDDQVMQRFGTARNALVDSLRSGTEQALAKANFLRTTKVDTMQAFVMYLIPLVRSEVSRAHSALVGTAIRLAECMGLHRDGSFYNMTPVEIHVRRMIWHQLCFLDMRTCEATGPRPQIRKDDYDTKMPLNVDDMDLLDPNGPPKEDKPYWTDMTFMRIRAECQEMRRTVWYDIVALDKKKKTLTSVLVKVQKFRASMEERFLPMFDDSIPIQRLGHLIFEMHTKALHLQVLHRYLFSTTQRMPDRLRQVLIEAGLVQMESSMEYETHPSMSAWTWYRGAFNQYHAALLLMVEVYAYPMRREAARIWKCLDYIFEIPSHLAPKQKAELVLTDLRDRMEVYHQMRKLKVSNQMEQRVGGNKLGLYGRAEYRVVDSLGQMVQQQPPEFSPPPPVASSDSNSNPSESRQGSVAAPNQTTTAAQQQGGDVQMSMMDDIDWAEWEKVFNPEIYTGDLNIPDFNMTDFTGPFPTTAQNPSTAAMDPMTFNVQAAANIESIGITSSEALNVPVEGDLSDVSFPAATWFAPGIGPATGQGQGGGGYGDWAGRSGSGRYGSG</sequence>
<feature type="region of interest" description="Disordered" evidence="4">
    <location>
        <begin position="905"/>
        <end position="928"/>
    </location>
</feature>
<feature type="compositionally biased region" description="Acidic residues" evidence="4">
    <location>
        <begin position="166"/>
        <end position="181"/>
    </location>
</feature>
<evidence type="ECO:0000259" key="5">
    <source>
        <dbReference type="PROSITE" id="PS50048"/>
    </source>
</evidence>
<keyword evidence="7" id="KW-1185">Reference proteome</keyword>
<feature type="region of interest" description="Disordered" evidence="4">
    <location>
        <begin position="163"/>
        <end position="185"/>
    </location>
</feature>
<dbReference type="EMBL" id="JAXOVC010000009">
    <property type="protein sequence ID" value="KAK4497551.1"/>
    <property type="molecule type" value="Genomic_DNA"/>
</dbReference>
<dbReference type="PROSITE" id="PS00463">
    <property type="entry name" value="ZN2_CY6_FUNGAL_1"/>
    <property type="match status" value="1"/>
</dbReference>
<dbReference type="CDD" id="cd00067">
    <property type="entry name" value="GAL4"/>
    <property type="match status" value="1"/>
</dbReference>
<proteinExistence type="predicted"/>
<comment type="caution">
    <text evidence="6">The sequence shown here is derived from an EMBL/GenBank/DDBJ whole genome shotgun (WGS) entry which is preliminary data.</text>
</comment>
<dbReference type="SUPFAM" id="SSF57701">
    <property type="entry name" value="Zn2/Cys6 DNA-binding domain"/>
    <property type="match status" value="1"/>
</dbReference>
<feature type="compositionally biased region" description="Low complexity" evidence="4">
    <location>
        <begin position="31"/>
        <end position="43"/>
    </location>
</feature>
<evidence type="ECO:0000313" key="6">
    <source>
        <dbReference type="EMBL" id="KAK4497551.1"/>
    </source>
</evidence>
<evidence type="ECO:0000256" key="2">
    <source>
        <dbReference type="ARBA" id="ARBA00022723"/>
    </source>
</evidence>
<comment type="subcellular location">
    <subcellularLocation>
        <location evidence="1">Nucleus</location>
    </subcellularLocation>
</comment>
<dbReference type="Pfam" id="PF00172">
    <property type="entry name" value="Zn_clus"/>
    <property type="match status" value="1"/>
</dbReference>
<dbReference type="InterPro" id="IPR007219">
    <property type="entry name" value="XnlR_reg_dom"/>
</dbReference>
<dbReference type="InterPro" id="IPR036864">
    <property type="entry name" value="Zn2-C6_fun-type_DNA-bd_sf"/>
</dbReference>
<dbReference type="SMART" id="SM00066">
    <property type="entry name" value="GAL4"/>
    <property type="match status" value="1"/>
</dbReference>
<evidence type="ECO:0000256" key="3">
    <source>
        <dbReference type="ARBA" id="ARBA00023242"/>
    </source>
</evidence>
<feature type="region of interest" description="Disordered" evidence="4">
    <location>
        <begin position="755"/>
        <end position="800"/>
    </location>
</feature>
<keyword evidence="2" id="KW-0479">Metal-binding</keyword>
<evidence type="ECO:0000313" key="7">
    <source>
        <dbReference type="Proteomes" id="UP001305779"/>
    </source>
</evidence>
<accession>A0ABR0E7Y7</accession>
<evidence type="ECO:0000256" key="4">
    <source>
        <dbReference type="SAM" id="MobiDB-lite"/>
    </source>
</evidence>
<keyword evidence="3" id="KW-0539">Nucleus</keyword>
<dbReference type="InterPro" id="IPR050613">
    <property type="entry name" value="Sec_Metabolite_Reg"/>
</dbReference>
<gene>
    <name evidence="6" type="ORF">PRZ48_012002</name>
</gene>
<protein>
    <recommendedName>
        <fullName evidence="5">Zn(2)-C6 fungal-type domain-containing protein</fullName>
    </recommendedName>
</protein>
<dbReference type="InterPro" id="IPR001138">
    <property type="entry name" value="Zn2Cys6_DnaBD"/>
</dbReference>
<dbReference type="PROSITE" id="PS50048">
    <property type="entry name" value="ZN2_CY6_FUNGAL_2"/>
    <property type="match status" value="1"/>
</dbReference>
<feature type="compositionally biased region" description="Polar residues" evidence="4">
    <location>
        <begin position="1"/>
        <end position="28"/>
    </location>
</feature>
<dbReference type="CDD" id="cd12148">
    <property type="entry name" value="fungal_TF_MHR"/>
    <property type="match status" value="1"/>
</dbReference>
<name>A0ABR0E7Y7_ZASCE</name>
<evidence type="ECO:0000256" key="1">
    <source>
        <dbReference type="ARBA" id="ARBA00004123"/>
    </source>
</evidence>
<feature type="compositionally biased region" description="Polar residues" evidence="4">
    <location>
        <begin position="45"/>
        <end position="63"/>
    </location>
</feature>
<dbReference type="Gene3D" id="4.10.240.10">
    <property type="entry name" value="Zn(2)-C6 fungal-type DNA-binding domain"/>
    <property type="match status" value="1"/>
</dbReference>
<reference evidence="6 7" key="1">
    <citation type="journal article" date="2023" name="G3 (Bethesda)">
        <title>A chromosome-level genome assembly of Zasmidium syzygii isolated from banana leaves.</title>
        <authorList>
            <person name="van Westerhoven A.C."/>
            <person name="Mehrabi R."/>
            <person name="Talebi R."/>
            <person name="Steentjes M.B.F."/>
            <person name="Corcolon B."/>
            <person name="Chong P.A."/>
            <person name="Kema G.H.J."/>
            <person name="Seidl M.F."/>
        </authorList>
    </citation>
    <scope>NUCLEOTIDE SEQUENCE [LARGE SCALE GENOMIC DNA]</scope>
    <source>
        <strain evidence="6 7">P124</strain>
    </source>
</reference>
<feature type="domain" description="Zn(2)-C6 fungal-type" evidence="5">
    <location>
        <begin position="77"/>
        <end position="106"/>
    </location>
</feature>
<feature type="region of interest" description="Disordered" evidence="4">
    <location>
        <begin position="1"/>
        <end position="69"/>
    </location>
</feature>
<dbReference type="PANTHER" id="PTHR31001:SF40">
    <property type="entry name" value="ZN(II)2CYS6 TRANSCRIPTION FACTOR (EUROFUNG)"/>
    <property type="match status" value="1"/>
</dbReference>
<feature type="compositionally biased region" description="Low complexity" evidence="4">
    <location>
        <begin position="768"/>
        <end position="797"/>
    </location>
</feature>